<accession>A0A6P1T274</accession>
<protein>
    <submittedName>
        <fullName evidence="1">Uncharacterized protein</fullName>
    </submittedName>
</protein>
<organism evidence="1 2">
    <name type="scientific">Algicella marina</name>
    <dbReference type="NCBI Taxonomy" id="2683284"/>
    <lineage>
        <taxon>Bacteria</taxon>
        <taxon>Pseudomonadati</taxon>
        <taxon>Pseudomonadota</taxon>
        <taxon>Alphaproteobacteria</taxon>
        <taxon>Rhodobacterales</taxon>
        <taxon>Paracoccaceae</taxon>
        <taxon>Algicella</taxon>
    </lineage>
</organism>
<evidence type="ECO:0000313" key="1">
    <source>
        <dbReference type="EMBL" id="QHQ36097.1"/>
    </source>
</evidence>
<dbReference type="RefSeq" id="WP_161862650.1">
    <property type="nucleotide sequence ID" value="NZ_CP046620.1"/>
</dbReference>
<gene>
    <name evidence="1" type="ORF">GO499_13385</name>
</gene>
<name>A0A6P1T274_9RHOB</name>
<proteinExistence type="predicted"/>
<reference evidence="1 2" key="1">
    <citation type="submission" date="2019-12" db="EMBL/GenBank/DDBJ databases">
        <title>Complete genome sequence of Algicella marina strain 9Alg 56(T) isolated from the red alga Tichocarpus crinitus.</title>
        <authorList>
            <person name="Kim S.-G."/>
            <person name="Nedashkovskaya O.I."/>
        </authorList>
    </citation>
    <scope>NUCLEOTIDE SEQUENCE [LARGE SCALE GENOMIC DNA]</scope>
    <source>
        <strain evidence="1 2">9Alg 56</strain>
    </source>
</reference>
<sequence length="104" mass="11488">MFRLMGFAPNGPVAMTFEAWGDHEIAEAGEFLLVLAKLEAPEVEEDLLRLMEEVPGFMPASPTVGTVAELRLQTARHFQQLGQAQIALRDRCEIVMTLSCNSPT</sequence>
<keyword evidence="2" id="KW-1185">Reference proteome</keyword>
<evidence type="ECO:0000313" key="2">
    <source>
        <dbReference type="Proteomes" id="UP000464495"/>
    </source>
</evidence>
<dbReference type="AlphaFoldDB" id="A0A6P1T274"/>
<dbReference type="EMBL" id="CP046620">
    <property type="protein sequence ID" value="QHQ36097.1"/>
    <property type="molecule type" value="Genomic_DNA"/>
</dbReference>
<dbReference type="Proteomes" id="UP000464495">
    <property type="component" value="Chromosome"/>
</dbReference>
<dbReference type="KEGG" id="amaq:GO499_13385"/>